<dbReference type="Pfam" id="PF01195">
    <property type="entry name" value="Pept_tRNA_hydro"/>
    <property type="match status" value="1"/>
</dbReference>
<accession>A0A1F6N2Z4</accession>
<keyword evidence="7" id="KW-0963">Cytoplasm</keyword>
<dbReference type="Gene3D" id="3.40.50.1470">
    <property type="entry name" value="Peptidyl-tRNA hydrolase"/>
    <property type="match status" value="1"/>
</dbReference>
<dbReference type="NCBIfam" id="TIGR00447">
    <property type="entry name" value="pth"/>
    <property type="match status" value="1"/>
</dbReference>
<dbReference type="GO" id="GO:0004045">
    <property type="term" value="F:peptidyl-tRNA hydrolase activity"/>
    <property type="evidence" value="ECO:0007669"/>
    <property type="project" value="UniProtKB-UniRule"/>
</dbReference>
<evidence type="ECO:0000256" key="5">
    <source>
        <dbReference type="ARBA" id="ARBA00038063"/>
    </source>
</evidence>
<dbReference type="InterPro" id="IPR036416">
    <property type="entry name" value="Pept_tRNA_hydro_sf"/>
</dbReference>
<feature type="binding site" evidence="7">
    <location>
        <position position="70"/>
    </location>
    <ligand>
        <name>tRNA</name>
        <dbReference type="ChEBI" id="CHEBI:17843"/>
    </ligand>
</feature>
<dbReference type="GO" id="GO:0005737">
    <property type="term" value="C:cytoplasm"/>
    <property type="evidence" value="ECO:0007669"/>
    <property type="project" value="UniProtKB-SubCell"/>
</dbReference>
<evidence type="ECO:0000313" key="11">
    <source>
        <dbReference type="Proteomes" id="UP000177040"/>
    </source>
</evidence>
<dbReference type="InterPro" id="IPR001328">
    <property type="entry name" value="Pept_tRNA_hydro"/>
</dbReference>
<dbReference type="Proteomes" id="UP000177040">
    <property type="component" value="Unassembled WGS sequence"/>
</dbReference>
<feature type="active site" description="Proton acceptor" evidence="7">
    <location>
        <position position="19"/>
    </location>
</feature>
<comment type="similarity">
    <text evidence="5 7 9">Belongs to the PTH family.</text>
</comment>
<dbReference type="CDD" id="cd00462">
    <property type="entry name" value="PTH"/>
    <property type="match status" value="1"/>
</dbReference>
<evidence type="ECO:0000256" key="6">
    <source>
        <dbReference type="ARBA" id="ARBA00050038"/>
    </source>
</evidence>
<evidence type="ECO:0000256" key="1">
    <source>
        <dbReference type="ARBA" id="ARBA00013260"/>
    </source>
</evidence>
<feature type="binding site" evidence="7">
    <location>
        <position position="118"/>
    </location>
    <ligand>
        <name>tRNA</name>
        <dbReference type="ChEBI" id="CHEBI:17843"/>
    </ligand>
</feature>
<evidence type="ECO:0000256" key="9">
    <source>
        <dbReference type="RuleBase" id="RU004320"/>
    </source>
</evidence>
<name>A0A1F6N2Z4_9BACT</name>
<keyword evidence="2 7" id="KW-0820">tRNA-binding</keyword>
<comment type="caution">
    <text evidence="10">The sequence shown here is derived from an EMBL/GenBank/DDBJ whole genome shotgun (WGS) entry which is preliminary data.</text>
</comment>
<keyword evidence="3 7" id="KW-0378">Hydrolase</keyword>
<gene>
    <name evidence="7" type="primary">pth</name>
    <name evidence="10" type="ORF">A2983_03515</name>
</gene>
<evidence type="ECO:0000256" key="3">
    <source>
        <dbReference type="ARBA" id="ARBA00022801"/>
    </source>
</evidence>
<comment type="subcellular location">
    <subcellularLocation>
        <location evidence="7">Cytoplasm</location>
    </subcellularLocation>
</comment>
<dbReference type="GO" id="GO:0006515">
    <property type="term" value="P:protein quality control for misfolded or incompletely synthesized proteins"/>
    <property type="evidence" value="ECO:0007669"/>
    <property type="project" value="UniProtKB-UniRule"/>
</dbReference>
<dbReference type="InterPro" id="IPR018171">
    <property type="entry name" value="Pept_tRNA_hydro_CS"/>
</dbReference>
<evidence type="ECO:0000313" key="10">
    <source>
        <dbReference type="EMBL" id="OGH78118.1"/>
    </source>
</evidence>
<feature type="binding site" evidence="7">
    <location>
        <position position="72"/>
    </location>
    <ligand>
        <name>tRNA</name>
        <dbReference type="ChEBI" id="CHEBI:17843"/>
    </ligand>
</feature>
<dbReference type="GO" id="GO:0072344">
    <property type="term" value="P:rescue of stalled ribosome"/>
    <property type="evidence" value="ECO:0007669"/>
    <property type="project" value="UniProtKB-UniRule"/>
</dbReference>
<dbReference type="EMBL" id="MFQH01000017">
    <property type="protein sequence ID" value="OGH78118.1"/>
    <property type="molecule type" value="Genomic_DNA"/>
</dbReference>
<organism evidence="10 11">
    <name type="scientific">Candidatus Magasanikbacteria bacterium RIFCSPLOWO2_01_FULL_40_15</name>
    <dbReference type="NCBI Taxonomy" id="1798686"/>
    <lineage>
        <taxon>Bacteria</taxon>
        <taxon>Candidatus Magasanikiibacteriota</taxon>
    </lineage>
</organism>
<comment type="function">
    <text evidence="7">Hydrolyzes ribosome-free peptidyl-tRNAs (with 1 or more amino acids incorporated), which drop off the ribosome during protein synthesis, or as a result of ribosome stalling.</text>
</comment>
<dbReference type="SUPFAM" id="SSF53178">
    <property type="entry name" value="Peptidyl-tRNA hydrolase-like"/>
    <property type="match status" value="1"/>
</dbReference>
<comment type="subunit">
    <text evidence="7">Monomer.</text>
</comment>
<feature type="site" description="Discriminates between blocked and unblocked aminoacyl-tRNA" evidence="7">
    <location>
        <position position="9"/>
    </location>
</feature>
<protein>
    <recommendedName>
        <fullName evidence="6 7">Peptidyl-tRNA hydrolase</fullName>
        <shortName evidence="7">Pth</shortName>
        <ecNumber evidence="1 7">3.1.1.29</ecNumber>
    </recommendedName>
</protein>
<reference evidence="10 11" key="1">
    <citation type="journal article" date="2016" name="Nat. Commun.">
        <title>Thousands of microbial genomes shed light on interconnected biogeochemical processes in an aquifer system.</title>
        <authorList>
            <person name="Anantharaman K."/>
            <person name="Brown C.T."/>
            <person name="Hug L.A."/>
            <person name="Sharon I."/>
            <person name="Castelle C.J."/>
            <person name="Probst A.J."/>
            <person name="Thomas B.C."/>
            <person name="Singh A."/>
            <person name="Wilkins M.J."/>
            <person name="Karaoz U."/>
            <person name="Brodie E.L."/>
            <person name="Williams K.H."/>
            <person name="Hubbard S.S."/>
            <person name="Banfield J.F."/>
        </authorList>
    </citation>
    <scope>NUCLEOTIDE SEQUENCE [LARGE SCALE GENOMIC DNA]</scope>
</reference>
<dbReference type="HAMAP" id="MF_00083">
    <property type="entry name" value="Pept_tRNA_hydro_bact"/>
    <property type="match status" value="1"/>
</dbReference>
<keyword evidence="4 7" id="KW-0694">RNA-binding</keyword>
<sequence length="181" mass="19966">MKLVVGLGNPGKQYQKTRHNVGFIILDELKKFTANEAQWSGWEISKKCNAEICKGTIGTETVILLKPLTYMNASGIAVQLATSFYKIDPESIIVVHDDKDIVLGEMKIQTNRGSAGHNGVISIVAELGTQNFTRLRVGIASTDPKKMSDMAHFVLKKFSLLERRTAHQSIEKAVAALKKII</sequence>
<dbReference type="FunFam" id="3.40.50.1470:FF:000001">
    <property type="entry name" value="Peptidyl-tRNA hydrolase"/>
    <property type="match status" value="1"/>
</dbReference>
<dbReference type="PANTHER" id="PTHR17224">
    <property type="entry name" value="PEPTIDYL-TRNA HYDROLASE"/>
    <property type="match status" value="1"/>
</dbReference>
<dbReference type="PROSITE" id="PS01195">
    <property type="entry name" value="PEPT_TRNA_HYDROL_1"/>
    <property type="match status" value="1"/>
</dbReference>
<feature type="binding site" evidence="7">
    <location>
        <position position="14"/>
    </location>
    <ligand>
        <name>tRNA</name>
        <dbReference type="ChEBI" id="CHEBI:17843"/>
    </ligand>
</feature>
<dbReference type="EC" id="3.1.1.29" evidence="1 7"/>
<feature type="site" description="Stabilizes the basic form of H active site to accept a proton" evidence="7">
    <location>
        <position position="97"/>
    </location>
</feature>
<evidence type="ECO:0000256" key="7">
    <source>
        <dbReference type="HAMAP-Rule" id="MF_00083"/>
    </source>
</evidence>
<evidence type="ECO:0000256" key="2">
    <source>
        <dbReference type="ARBA" id="ARBA00022555"/>
    </source>
</evidence>
<evidence type="ECO:0000256" key="8">
    <source>
        <dbReference type="RuleBase" id="RU000673"/>
    </source>
</evidence>
<dbReference type="GO" id="GO:0000049">
    <property type="term" value="F:tRNA binding"/>
    <property type="evidence" value="ECO:0007669"/>
    <property type="project" value="UniProtKB-UniRule"/>
</dbReference>
<comment type="function">
    <text evidence="7">Catalyzes the release of premature peptidyl moieties from peptidyl-tRNA molecules trapped in stalled 50S ribosomal subunits, and thus maintains levels of free tRNAs and 50S ribosomes.</text>
</comment>
<proteinExistence type="inferred from homology"/>
<dbReference type="AlphaFoldDB" id="A0A1F6N2Z4"/>
<dbReference type="PANTHER" id="PTHR17224:SF1">
    <property type="entry name" value="PEPTIDYL-TRNA HYDROLASE"/>
    <property type="match status" value="1"/>
</dbReference>
<evidence type="ECO:0000256" key="4">
    <source>
        <dbReference type="ARBA" id="ARBA00022884"/>
    </source>
</evidence>
<comment type="catalytic activity">
    <reaction evidence="7 8">
        <text>an N-acyl-L-alpha-aminoacyl-tRNA + H2O = an N-acyl-L-amino acid + a tRNA + H(+)</text>
        <dbReference type="Rhea" id="RHEA:54448"/>
        <dbReference type="Rhea" id="RHEA-COMP:10123"/>
        <dbReference type="Rhea" id="RHEA-COMP:13883"/>
        <dbReference type="ChEBI" id="CHEBI:15377"/>
        <dbReference type="ChEBI" id="CHEBI:15378"/>
        <dbReference type="ChEBI" id="CHEBI:59874"/>
        <dbReference type="ChEBI" id="CHEBI:78442"/>
        <dbReference type="ChEBI" id="CHEBI:138191"/>
        <dbReference type="EC" id="3.1.1.29"/>
    </reaction>
</comment>